<proteinExistence type="predicted"/>
<comment type="caution">
    <text evidence="1">The sequence shown here is derived from an EMBL/GenBank/DDBJ whole genome shotgun (WGS) entry which is preliminary data.</text>
</comment>
<sequence length="127" mass="14147">MRIKTMVYDELSGNFDHECTVESSMEYSSLKGSEATQYHYRRVVGELQAQIAAIEALGFCEWAHISVSIAQGKAEVSGEIITRHQTTHKVALTAAALIEARAKSVAKIYPQCATKLTFDLDRVIQRK</sequence>
<accession>A0A1F6DEL6</accession>
<dbReference type="Proteomes" id="UP000176377">
    <property type="component" value="Unassembled WGS sequence"/>
</dbReference>
<organism evidence="1 2">
    <name type="scientific">Candidatus Kaiserbacteria bacterium RIFCSPHIGHO2_01_FULL_56_24</name>
    <dbReference type="NCBI Taxonomy" id="1798487"/>
    <lineage>
        <taxon>Bacteria</taxon>
        <taxon>Candidatus Kaiseribacteriota</taxon>
    </lineage>
</organism>
<evidence type="ECO:0000313" key="1">
    <source>
        <dbReference type="EMBL" id="OGG59865.1"/>
    </source>
</evidence>
<gene>
    <name evidence="1" type="ORF">A2765_04750</name>
</gene>
<dbReference type="AlphaFoldDB" id="A0A1F6DEL6"/>
<dbReference type="EMBL" id="MFLA01000016">
    <property type="protein sequence ID" value="OGG59865.1"/>
    <property type="molecule type" value="Genomic_DNA"/>
</dbReference>
<evidence type="ECO:0000313" key="2">
    <source>
        <dbReference type="Proteomes" id="UP000176377"/>
    </source>
</evidence>
<name>A0A1F6DEL6_9BACT</name>
<reference evidence="1 2" key="1">
    <citation type="journal article" date="2016" name="Nat. Commun.">
        <title>Thousands of microbial genomes shed light on interconnected biogeochemical processes in an aquifer system.</title>
        <authorList>
            <person name="Anantharaman K."/>
            <person name="Brown C.T."/>
            <person name="Hug L.A."/>
            <person name="Sharon I."/>
            <person name="Castelle C.J."/>
            <person name="Probst A.J."/>
            <person name="Thomas B.C."/>
            <person name="Singh A."/>
            <person name="Wilkins M.J."/>
            <person name="Karaoz U."/>
            <person name="Brodie E.L."/>
            <person name="Williams K.H."/>
            <person name="Hubbard S.S."/>
            <person name="Banfield J.F."/>
        </authorList>
    </citation>
    <scope>NUCLEOTIDE SEQUENCE [LARGE SCALE GENOMIC DNA]</scope>
</reference>
<protein>
    <submittedName>
        <fullName evidence="1">Uncharacterized protein</fullName>
    </submittedName>
</protein>